<dbReference type="EMBL" id="JAPQKI010000003">
    <property type="protein sequence ID" value="KAJ5110091.1"/>
    <property type="molecule type" value="Genomic_DNA"/>
</dbReference>
<dbReference type="GeneID" id="81354209"/>
<dbReference type="Proteomes" id="UP001149074">
    <property type="component" value="Unassembled WGS sequence"/>
</dbReference>
<reference evidence="2" key="2">
    <citation type="journal article" date="2023" name="IMA Fungus">
        <title>Comparative genomic study of the Penicillium genus elucidates a diverse pangenome and 15 lateral gene transfer events.</title>
        <authorList>
            <person name="Petersen C."/>
            <person name="Sorensen T."/>
            <person name="Nielsen M.R."/>
            <person name="Sondergaard T.E."/>
            <person name="Sorensen J.L."/>
            <person name="Fitzpatrick D.A."/>
            <person name="Frisvad J.C."/>
            <person name="Nielsen K.L."/>
        </authorList>
    </citation>
    <scope>NUCLEOTIDE SEQUENCE</scope>
    <source>
        <strain evidence="2">IBT 30761</strain>
    </source>
</reference>
<keyword evidence="3" id="KW-1185">Reference proteome</keyword>
<dbReference type="AlphaFoldDB" id="A0A9W9G149"/>
<organism evidence="2 3">
    <name type="scientific">Penicillium argentinense</name>
    <dbReference type="NCBI Taxonomy" id="1131581"/>
    <lineage>
        <taxon>Eukaryota</taxon>
        <taxon>Fungi</taxon>
        <taxon>Dikarya</taxon>
        <taxon>Ascomycota</taxon>
        <taxon>Pezizomycotina</taxon>
        <taxon>Eurotiomycetes</taxon>
        <taxon>Eurotiomycetidae</taxon>
        <taxon>Eurotiales</taxon>
        <taxon>Aspergillaceae</taxon>
        <taxon>Penicillium</taxon>
    </lineage>
</organism>
<comment type="caution">
    <text evidence="2">The sequence shown here is derived from an EMBL/GenBank/DDBJ whole genome shotgun (WGS) entry which is preliminary data.</text>
</comment>
<name>A0A9W9G149_9EURO</name>
<proteinExistence type="predicted"/>
<protein>
    <submittedName>
        <fullName evidence="2">Uncharacterized protein</fullName>
    </submittedName>
</protein>
<evidence type="ECO:0000313" key="2">
    <source>
        <dbReference type="EMBL" id="KAJ5110091.1"/>
    </source>
</evidence>
<dbReference type="RefSeq" id="XP_056478202.1">
    <property type="nucleotide sequence ID" value="XM_056615230.1"/>
</dbReference>
<sequence length="82" mass="9022">MHGAGDPDHVGWSSLPRGRDGGPVNGQSLSVQKVHRRTRGIVVHDEDPFWKIGDRFDCPFWSLATVGRLDLQGAIDEIFAPS</sequence>
<evidence type="ECO:0000313" key="3">
    <source>
        <dbReference type="Proteomes" id="UP001149074"/>
    </source>
</evidence>
<reference evidence="2" key="1">
    <citation type="submission" date="2022-11" db="EMBL/GenBank/DDBJ databases">
        <authorList>
            <person name="Petersen C."/>
        </authorList>
    </citation>
    <scope>NUCLEOTIDE SEQUENCE</scope>
    <source>
        <strain evidence="2">IBT 30761</strain>
    </source>
</reference>
<gene>
    <name evidence="2" type="ORF">N7532_002736</name>
</gene>
<feature type="region of interest" description="Disordered" evidence="1">
    <location>
        <begin position="1"/>
        <end position="32"/>
    </location>
</feature>
<evidence type="ECO:0000256" key="1">
    <source>
        <dbReference type="SAM" id="MobiDB-lite"/>
    </source>
</evidence>
<accession>A0A9W9G149</accession>